<dbReference type="SUPFAM" id="SSF89919">
    <property type="entry name" value="Ribosome-binding factor A, RbfA"/>
    <property type="match status" value="1"/>
</dbReference>
<evidence type="ECO:0000313" key="3">
    <source>
        <dbReference type="EMBL" id="SFE88219.1"/>
    </source>
</evidence>
<keyword evidence="1 2" id="KW-0690">Ribosome biogenesis</keyword>
<organism evidence="3 4">
    <name type="scientific">Thermophagus xiamenensis</name>
    <dbReference type="NCBI Taxonomy" id="385682"/>
    <lineage>
        <taxon>Bacteria</taxon>
        <taxon>Pseudomonadati</taxon>
        <taxon>Bacteroidota</taxon>
        <taxon>Bacteroidia</taxon>
        <taxon>Marinilabiliales</taxon>
        <taxon>Marinilabiliaceae</taxon>
        <taxon>Thermophagus</taxon>
    </lineage>
</organism>
<dbReference type="GO" id="GO:0005829">
    <property type="term" value="C:cytosol"/>
    <property type="evidence" value="ECO:0007669"/>
    <property type="project" value="TreeGrafter"/>
</dbReference>
<dbReference type="RefSeq" id="WP_010528879.1">
    <property type="nucleotide sequence ID" value="NZ_AFSL01000105.1"/>
</dbReference>
<keyword evidence="2" id="KW-0963">Cytoplasm</keyword>
<dbReference type="Proteomes" id="UP000181976">
    <property type="component" value="Unassembled WGS sequence"/>
</dbReference>
<evidence type="ECO:0000313" key="4">
    <source>
        <dbReference type="Proteomes" id="UP000181976"/>
    </source>
</evidence>
<dbReference type="InterPro" id="IPR000238">
    <property type="entry name" value="RbfA"/>
</dbReference>
<comment type="similarity">
    <text evidence="2">Belongs to the RbfA family.</text>
</comment>
<dbReference type="InterPro" id="IPR015946">
    <property type="entry name" value="KH_dom-like_a/b"/>
</dbReference>
<gene>
    <name evidence="2" type="primary">rbfA</name>
    <name evidence="3" type="ORF">SAMN05444380_12152</name>
</gene>
<name>A0A1I2E6H2_9BACT</name>
<dbReference type="AlphaFoldDB" id="A0A1I2E6H2"/>
<dbReference type="HAMAP" id="MF_00003">
    <property type="entry name" value="RbfA"/>
    <property type="match status" value="1"/>
</dbReference>
<dbReference type="PANTHER" id="PTHR33515:SF1">
    <property type="entry name" value="RIBOSOME-BINDING FACTOR A, CHLOROPLASTIC-RELATED"/>
    <property type="match status" value="1"/>
</dbReference>
<reference evidence="3 4" key="1">
    <citation type="submission" date="2016-10" db="EMBL/GenBank/DDBJ databases">
        <authorList>
            <person name="de Groot N.N."/>
        </authorList>
    </citation>
    <scope>NUCLEOTIDE SEQUENCE [LARGE SCALE GENOMIC DNA]</scope>
    <source>
        <strain evidence="3 4">DSM 19012</strain>
    </source>
</reference>
<dbReference type="FunCoup" id="A0A1I2E6H2">
    <property type="interactions" value="415"/>
</dbReference>
<dbReference type="InterPro" id="IPR023799">
    <property type="entry name" value="RbfA_dom_sf"/>
</dbReference>
<dbReference type="eggNOG" id="COG0858">
    <property type="taxonomic scope" value="Bacteria"/>
</dbReference>
<dbReference type="NCBIfam" id="TIGR00082">
    <property type="entry name" value="rbfA"/>
    <property type="match status" value="1"/>
</dbReference>
<accession>A0A1I2E6H2</accession>
<dbReference type="PANTHER" id="PTHR33515">
    <property type="entry name" value="RIBOSOME-BINDING FACTOR A, CHLOROPLASTIC-RELATED"/>
    <property type="match status" value="1"/>
</dbReference>
<dbReference type="GO" id="GO:0043024">
    <property type="term" value="F:ribosomal small subunit binding"/>
    <property type="evidence" value="ECO:0007669"/>
    <property type="project" value="TreeGrafter"/>
</dbReference>
<dbReference type="GO" id="GO:0030490">
    <property type="term" value="P:maturation of SSU-rRNA"/>
    <property type="evidence" value="ECO:0007669"/>
    <property type="project" value="UniProtKB-UniRule"/>
</dbReference>
<evidence type="ECO:0000256" key="1">
    <source>
        <dbReference type="ARBA" id="ARBA00022517"/>
    </source>
</evidence>
<dbReference type="Gene3D" id="3.30.300.20">
    <property type="match status" value="1"/>
</dbReference>
<keyword evidence="4" id="KW-1185">Reference proteome</keyword>
<comment type="subunit">
    <text evidence="2">Monomer. Binds 30S ribosomal subunits, but not 50S ribosomal subunits or 70S ribosomes.</text>
</comment>
<dbReference type="InParanoid" id="A0A1I2E6H2"/>
<dbReference type="OrthoDB" id="9811910at2"/>
<evidence type="ECO:0000256" key="2">
    <source>
        <dbReference type="HAMAP-Rule" id="MF_00003"/>
    </source>
</evidence>
<comment type="function">
    <text evidence="2">One of several proteins that assist in the late maturation steps of the functional core of the 30S ribosomal subunit. Associates with free 30S ribosomal subunits (but not with 30S subunits that are part of 70S ribosomes or polysomes). Required for efficient processing of 16S rRNA. May interact with the 5'-terminal helix region of 16S rRNA.</text>
</comment>
<dbReference type="STRING" id="385682.SAMN05444380_12152"/>
<dbReference type="Pfam" id="PF02033">
    <property type="entry name" value="RBFA"/>
    <property type="match status" value="1"/>
</dbReference>
<dbReference type="EMBL" id="FONA01000021">
    <property type="protein sequence ID" value="SFE88219.1"/>
    <property type="molecule type" value="Genomic_DNA"/>
</dbReference>
<comment type="subcellular location">
    <subcellularLocation>
        <location evidence="2">Cytoplasm</location>
    </subcellularLocation>
</comment>
<sequence length="112" mass="13070">MDSTRQKRIGRLLQKDLGDMFQREVRELLMGSMVSVTAVRVTADLSIARIYLSIFPGNKKDEVFNNIVQNKSHIRYLLGKRVGKQLRVIPDLEFFIDDSLDYLEKIDRLLKE</sequence>
<proteinExistence type="inferred from homology"/>
<protein>
    <recommendedName>
        <fullName evidence="2">Ribosome-binding factor A</fullName>
    </recommendedName>
</protein>